<evidence type="ECO:0000256" key="3">
    <source>
        <dbReference type="ARBA" id="ARBA00022692"/>
    </source>
</evidence>
<name>A0A923NM78_9FIRM</name>
<feature type="transmembrane region" description="Helical" evidence="6">
    <location>
        <begin position="233"/>
        <end position="250"/>
    </location>
</feature>
<keyword evidence="5 6" id="KW-0472">Membrane</keyword>
<dbReference type="PANTHER" id="PTHR11360:SF290">
    <property type="entry name" value="MONOCARBOXYLATE MFS PERMEASE"/>
    <property type="match status" value="1"/>
</dbReference>
<protein>
    <submittedName>
        <fullName evidence="8">MFS transporter</fullName>
    </submittedName>
</protein>
<dbReference type="AlphaFoldDB" id="A0A923NM78"/>
<reference evidence="8" key="1">
    <citation type="submission" date="2020-08" db="EMBL/GenBank/DDBJ databases">
        <title>Genome public.</title>
        <authorList>
            <person name="Liu C."/>
            <person name="Sun Q."/>
        </authorList>
    </citation>
    <scope>NUCLEOTIDE SEQUENCE</scope>
    <source>
        <strain evidence="8">BX12</strain>
    </source>
</reference>
<proteinExistence type="predicted"/>
<evidence type="ECO:0000256" key="1">
    <source>
        <dbReference type="ARBA" id="ARBA00004651"/>
    </source>
</evidence>
<feature type="transmembrane region" description="Helical" evidence="6">
    <location>
        <begin position="387"/>
        <end position="407"/>
    </location>
</feature>
<evidence type="ECO:0000313" key="8">
    <source>
        <dbReference type="EMBL" id="MBC6678623.1"/>
    </source>
</evidence>
<keyword evidence="2" id="KW-0813">Transport</keyword>
<dbReference type="Gene3D" id="1.20.1250.20">
    <property type="entry name" value="MFS general substrate transporter like domains"/>
    <property type="match status" value="2"/>
</dbReference>
<feature type="transmembrane region" description="Helical" evidence="6">
    <location>
        <begin position="139"/>
        <end position="167"/>
    </location>
</feature>
<dbReference type="PROSITE" id="PS50850">
    <property type="entry name" value="MFS"/>
    <property type="match status" value="1"/>
</dbReference>
<feature type="transmembrane region" description="Helical" evidence="6">
    <location>
        <begin position="356"/>
        <end position="375"/>
    </location>
</feature>
<evidence type="ECO:0000313" key="9">
    <source>
        <dbReference type="Proteomes" id="UP000602647"/>
    </source>
</evidence>
<feature type="transmembrane region" description="Helical" evidence="6">
    <location>
        <begin position="173"/>
        <end position="192"/>
    </location>
</feature>
<evidence type="ECO:0000256" key="4">
    <source>
        <dbReference type="ARBA" id="ARBA00022989"/>
    </source>
</evidence>
<feature type="transmembrane region" description="Helical" evidence="6">
    <location>
        <begin position="296"/>
        <end position="314"/>
    </location>
</feature>
<dbReference type="EMBL" id="JACRYT010000001">
    <property type="protein sequence ID" value="MBC6678623.1"/>
    <property type="molecule type" value="Genomic_DNA"/>
</dbReference>
<feature type="transmembrane region" description="Helical" evidence="6">
    <location>
        <begin position="106"/>
        <end position="127"/>
    </location>
</feature>
<evidence type="ECO:0000256" key="5">
    <source>
        <dbReference type="ARBA" id="ARBA00023136"/>
    </source>
</evidence>
<dbReference type="Pfam" id="PF07690">
    <property type="entry name" value="MFS_1"/>
    <property type="match status" value="2"/>
</dbReference>
<feature type="transmembrane region" description="Helical" evidence="6">
    <location>
        <begin position="320"/>
        <end position="344"/>
    </location>
</feature>
<sequence length="416" mass="44662">MENNIQTQKKFHYAWMILAAMCGIMIGTMGTVSSCMGIFTPSVAADLNVPVTAVSIYFTIRTLTMAVFQPVAGIMFNKFDTRVLIGVAVVLSNGGMMLMSQFHHIWGWYICAVINGIGLAFICYLLVPIVLNNWFKTNLSLSIGIATACTGIGGAIFSPLCGQWIAAYGFRNTYLLIGGIGLVVSLICVLLLRSRPEDKGLRPLGAEKAEKMGDSAADTRGMTVKEMVKTPQFILIYVIVIGIYFAGAFMQDVTNMAVSKGFDIEHAATVSTAMMLGIIFGKIALGLLNDHIGTRTTLVVGAIFGIVSFAFLVQGGSSPIFVYAGGFLFGACCAAMSVNPAFAIKRAFGNREYAKIYSYAATAGVLTSSIGHPIYAAVYDITGSYNGVMVACIVGLVLVIILTFLSVEQCRRKWDK</sequence>
<feature type="domain" description="Major facilitator superfamily (MFS) profile" evidence="7">
    <location>
        <begin position="16"/>
        <end position="411"/>
    </location>
</feature>
<evidence type="ECO:0000259" key="7">
    <source>
        <dbReference type="PROSITE" id="PS50850"/>
    </source>
</evidence>
<feature type="transmembrane region" description="Helical" evidence="6">
    <location>
        <begin position="270"/>
        <end position="289"/>
    </location>
</feature>
<feature type="transmembrane region" description="Helical" evidence="6">
    <location>
        <begin position="51"/>
        <end position="76"/>
    </location>
</feature>
<comment type="caution">
    <text evidence="8">The sequence shown here is derived from an EMBL/GenBank/DDBJ whole genome shotgun (WGS) entry which is preliminary data.</text>
</comment>
<accession>A0A923NM78</accession>
<keyword evidence="3 6" id="KW-0812">Transmembrane</keyword>
<evidence type="ECO:0000256" key="6">
    <source>
        <dbReference type="SAM" id="Phobius"/>
    </source>
</evidence>
<organism evidence="8 9">
    <name type="scientific">Zhenpiania hominis</name>
    <dbReference type="NCBI Taxonomy" id="2763644"/>
    <lineage>
        <taxon>Bacteria</taxon>
        <taxon>Bacillati</taxon>
        <taxon>Bacillota</taxon>
        <taxon>Clostridia</taxon>
        <taxon>Peptostreptococcales</taxon>
        <taxon>Anaerovoracaceae</taxon>
        <taxon>Zhenpiania</taxon>
    </lineage>
</organism>
<keyword evidence="4 6" id="KW-1133">Transmembrane helix</keyword>
<dbReference type="GO" id="GO:0005886">
    <property type="term" value="C:plasma membrane"/>
    <property type="evidence" value="ECO:0007669"/>
    <property type="project" value="UniProtKB-SubCell"/>
</dbReference>
<dbReference type="GO" id="GO:0022857">
    <property type="term" value="F:transmembrane transporter activity"/>
    <property type="evidence" value="ECO:0007669"/>
    <property type="project" value="InterPro"/>
</dbReference>
<dbReference type="Proteomes" id="UP000602647">
    <property type="component" value="Unassembled WGS sequence"/>
</dbReference>
<comment type="subcellular location">
    <subcellularLocation>
        <location evidence="1">Cell membrane</location>
        <topology evidence="1">Multi-pass membrane protein</topology>
    </subcellularLocation>
</comment>
<dbReference type="InterPro" id="IPR020846">
    <property type="entry name" value="MFS_dom"/>
</dbReference>
<dbReference type="InterPro" id="IPR050327">
    <property type="entry name" value="Proton-linked_MCT"/>
</dbReference>
<dbReference type="SUPFAM" id="SSF103473">
    <property type="entry name" value="MFS general substrate transporter"/>
    <property type="match status" value="1"/>
</dbReference>
<dbReference type="InterPro" id="IPR011701">
    <property type="entry name" value="MFS"/>
</dbReference>
<gene>
    <name evidence="8" type="ORF">H9L42_02120</name>
</gene>
<dbReference type="InterPro" id="IPR036259">
    <property type="entry name" value="MFS_trans_sf"/>
</dbReference>
<evidence type="ECO:0000256" key="2">
    <source>
        <dbReference type="ARBA" id="ARBA00022448"/>
    </source>
</evidence>
<dbReference type="RefSeq" id="WP_187301786.1">
    <property type="nucleotide sequence ID" value="NZ_CBCTON010000002.1"/>
</dbReference>
<dbReference type="PANTHER" id="PTHR11360">
    <property type="entry name" value="MONOCARBOXYLATE TRANSPORTER"/>
    <property type="match status" value="1"/>
</dbReference>
<keyword evidence="9" id="KW-1185">Reference proteome</keyword>
<feature type="transmembrane region" description="Helical" evidence="6">
    <location>
        <begin position="83"/>
        <end position="100"/>
    </location>
</feature>
<feature type="transmembrane region" description="Helical" evidence="6">
    <location>
        <begin position="12"/>
        <end position="39"/>
    </location>
</feature>